<name>A0ABZ2NMB9_9BACI</name>
<keyword evidence="2" id="KW-1185">Reference proteome</keyword>
<dbReference type="Proteomes" id="UP001377337">
    <property type="component" value="Chromosome"/>
</dbReference>
<evidence type="ECO:0008006" key="3">
    <source>
        <dbReference type="Google" id="ProtNLM"/>
    </source>
</evidence>
<protein>
    <recommendedName>
        <fullName evidence="3">Histidine phosphatase family protein</fullName>
    </recommendedName>
</protein>
<evidence type="ECO:0000313" key="2">
    <source>
        <dbReference type="Proteomes" id="UP001377337"/>
    </source>
</evidence>
<gene>
    <name evidence="1" type="ORF">WCV65_08610</name>
</gene>
<dbReference type="RefSeq" id="WP_338781608.1">
    <property type="nucleotide sequence ID" value="NZ_CP147407.1"/>
</dbReference>
<accession>A0ABZ2NMB9</accession>
<dbReference type="EMBL" id="CP147407">
    <property type="protein sequence ID" value="WXB98519.1"/>
    <property type="molecule type" value="Genomic_DNA"/>
</dbReference>
<evidence type="ECO:0000313" key="1">
    <source>
        <dbReference type="EMBL" id="WXB98519.1"/>
    </source>
</evidence>
<organism evidence="1 2">
    <name type="scientific">Metabacillus sediminis</name>
    <dbReference type="NCBI Taxonomy" id="3117746"/>
    <lineage>
        <taxon>Bacteria</taxon>
        <taxon>Bacillati</taxon>
        <taxon>Bacillota</taxon>
        <taxon>Bacilli</taxon>
        <taxon>Bacillales</taxon>
        <taxon>Bacillaceae</taxon>
        <taxon>Metabacillus</taxon>
    </lineage>
</organism>
<proteinExistence type="predicted"/>
<sequence>MTPSKIVLLRHAEKPDEPSDHNLSAEGKTRSQLLVQLLLFLYPSIAGIYAAGTGPNDPSKRKIQTVIPLIKYLLHDDHQPIAINTVRLAKETEQTANEILSNALYLTKTVIVCWSHQKLPSLAKKLNAKHVPEKWPEDRYDVLWEIDGQSGKLKQIPQLLMPGDSLYGIGE</sequence>
<reference evidence="1 2" key="1">
    <citation type="submission" date="2024-02" db="EMBL/GenBank/DDBJ databases">
        <title>Seven novel Bacillus-like species.</title>
        <authorList>
            <person name="Liu G."/>
        </authorList>
    </citation>
    <scope>NUCLEOTIDE SEQUENCE [LARGE SCALE GENOMIC DNA]</scope>
    <source>
        <strain evidence="1 2">FJAT-52054</strain>
    </source>
</reference>